<dbReference type="Gene3D" id="1.10.510.10">
    <property type="entry name" value="Transferase(Phosphotransferase) domain 1"/>
    <property type="match status" value="1"/>
</dbReference>
<keyword evidence="2" id="KW-0723">Serine/threonine-protein kinase</keyword>
<dbReference type="RefSeq" id="XP_012207293.1">
    <property type="nucleotide sequence ID" value="XM_012351903.1"/>
</dbReference>
<dbReference type="EC" id="2.7.11.1" evidence="1"/>
<evidence type="ECO:0000256" key="8">
    <source>
        <dbReference type="ARBA" id="ARBA00048679"/>
    </source>
</evidence>
<evidence type="ECO:0000256" key="6">
    <source>
        <dbReference type="ARBA" id="ARBA00022840"/>
    </source>
</evidence>
<reference evidence="9 10" key="1">
    <citation type="journal article" date="2013" name="PLoS Genet.">
        <title>Distinctive expansion of potential virulence genes in the genome of the oomycete fish pathogen Saprolegnia parasitica.</title>
        <authorList>
            <person name="Jiang R.H."/>
            <person name="de Bruijn I."/>
            <person name="Haas B.J."/>
            <person name="Belmonte R."/>
            <person name="Lobach L."/>
            <person name="Christie J."/>
            <person name="van den Ackerveken G."/>
            <person name="Bottin A."/>
            <person name="Bulone V."/>
            <person name="Diaz-Moreno S.M."/>
            <person name="Dumas B."/>
            <person name="Fan L."/>
            <person name="Gaulin E."/>
            <person name="Govers F."/>
            <person name="Grenville-Briggs L.J."/>
            <person name="Horner N.R."/>
            <person name="Levin J.Z."/>
            <person name="Mammella M."/>
            <person name="Meijer H.J."/>
            <person name="Morris P."/>
            <person name="Nusbaum C."/>
            <person name="Oome S."/>
            <person name="Phillips A.J."/>
            <person name="van Rooyen D."/>
            <person name="Rzeszutek E."/>
            <person name="Saraiva M."/>
            <person name="Secombes C.J."/>
            <person name="Seidl M.F."/>
            <person name="Snel B."/>
            <person name="Stassen J.H."/>
            <person name="Sykes S."/>
            <person name="Tripathy S."/>
            <person name="van den Berg H."/>
            <person name="Vega-Arreguin J.C."/>
            <person name="Wawra S."/>
            <person name="Young S.K."/>
            <person name="Zeng Q."/>
            <person name="Dieguez-Uribeondo J."/>
            <person name="Russ C."/>
            <person name="Tyler B.M."/>
            <person name="van West P."/>
        </authorList>
    </citation>
    <scope>NUCLEOTIDE SEQUENCE [LARGE SCALE GENOMIC DNA]</scope>
    <source>
        <strain evidence="9 10">CBS 223.65</strain>
    </source>
</reference>
<gene>
    <name evidence="9" type="ORF">SPRG_12812</name>
</gene>
<keyword evidence="10" id="KW-1185">Reference proteome</keyword>
<dbReference type="GeneID" id="24134744"/>
<dbReference type="InterPro" id="IPR045216">
    <property type="entry name" value="CK2_alpha"/>
</dbReference>
<comment type="catalytic activity">
    <reaction evidence="7">
        <text>L-threonyl-[protein] + ATP = O-phospho-L-threonyl-[protein] + ADP + H(+)</text>
        <dbReference type="Rhea" id="RHEA:46608"/>
        <dbReference type="Rhea" id="RHEA-COMP:11060"/>
        <dbReference type="Rhea" id="RHEA-COMP:11605"/>
        <dbReference type="ChEBI" id="CHEBI:15378"/>
        <dbReference type="ChEBI" id="CHEBI:30013"/>
        <dbReference type="ChEBI" id="CHEBI:30616"/>
        <dbReference type="ChEBI" id="CHEBI:61977"/>
        <dbReference type="ChEBI" id="CHEBI:456216"/>
        <dbReference type="EC" id="2.7.11.1"/>
    </reaction>
</comment>
<dbReference type="AlphaFoldDB" id="A0A067C5W2"/>
<keyword evidence="6" id="KW-0067">ATP-binding</keyword>
<dbReference type="GO" id="GO:0005956">
    <property type="term" value="C:protein kinase CK2 complex"/>
    <property type="evidence" value="ECO:0007669"/>
    <property type="project" value="TreeGrafter"/>
</dbReference>
<evidence type="ECO:0000256" key="1">
    <source>
        <dbReference type="ARBA" id="ARBA00012513"/>
    </source>
</evidence>
<evidence type="ECO:0000313" key="9">
    <source>
        <dbReference type="EMBL" id="KDO21946.1"/>
    </source>
</evidence>
<sequence>MARTRRNSWEKFITPDNKHLVTPEALDFLENLLKYDHQERLTAKEAMAHPFFQVIRDHHDAQQKA</sequence>
<dbReference type="InterPro" id="IPR011009">
    <property type="entry name" value="Kinase-like_dom_sf"/>
</dbReference>
<evidence type="ECO:0000256" key="7">
    <source>
        <dbReference type="ARBA" id="ARBA00047899"/>
    </source>
</evidence>
<keyword evidence="3" id="KW-0808">Transferase</keyword>
<dbReference type="Proteomes" id="UP000030745">
    <property type="component" value="Unassembled WGS sequence"/>
</dbReference>
<evidence type="ECO:0000256" key="5">
    <source>
        <dbReference type="ARBA" id="ARBA00022777"/>
    </source>
</evidence>
<dbReference type="STRING" id="695850.A0A067C5W2"/>
<dbReference type="OrthoDB" id="10254671at2759"/>
<evidence type="ECO:0000313" key="10">
    <source>
        <dbReference type="Proteomes" id="UP000030745"/>
    </source>
</evidence>
<accession>A0A067C5W2</accession>
<dbReference type="KEGG" id="spar:SPRG_12812"/>
<evidence type="ECO:0000256" key="2">
    <source>
        <dbReference type="ARBA" id="ARBA00022527"/>
    </source>
</evidence>
<keyword evidence="5" id="KW-0418">Kinase</keyword>
<comment type="catalytic activity">
    <reaction evidence="8">
        <text>L-seryl-[protein] + ATP = O-phospho-L-seryl-[protein] + ADP + H(+)</text>
        <dbReference type="Rhea" id="RHEA:17989"/>
        <dbReference type="Rhea" id="RHEA-COMP:9863"/>
        <dbReference type="Rhea" id="RHEA-COMP:11604"/>
        <dbReference type="ChEBI" id="CHEBI:15378"/>
        <dbReference type="ChEBI" id="CHEBI:29999"/>
        <dbReference type="ChEBI" id="CHEBI:30616"/>
        <dbReference type="ChEBI" id="CHEBI:83421"/>
        <dbReference type="ChEBI" id="CHEBI:456216"/>
        <dbReference type="EC" id="2.7.11.1"/>
    </reaction>
</comment>
<dbReference type="PANTHER" id="PTHR24054">
    <property type="entry name" value="CASEIN KINASE II SUBUNIT ALPHA"/>
    <property type="match status" value="1"/>
</dbReference>
<dbReference type="GO" id="GO:0005524">
    <property type="term" value="F:ATP binding"/>
    <property type="evidence" value="ECO:0007669"/>
    <property type="project" value="UniProtKB-KW"/>
</dbReference>
<dbReference type="SUPFAM" id="SSF56112">
    <property type="entry name" value="Protein kinase-like (PK-like)"/>
    <property type="match status" value="1"/>
</dbReference>
<proteinExistence type="predicted"/>
<dbReference type="GO" id="GO:0005634">
    <property type="term" value="C:nucleus"/>
    <property type="evidence" value="ECO:0007669"/>
    <property type="project" value="TreeGrafter"/>
</dbReference>
<dbReference type="VEuPathDB" id="FungiDB:SPRG_12812"/>
<protein>
    <recommendedName>
        <fullName evidence="1">non-specific serine/threonine protein kinase</fullName>
        <ecNumber evidence="1">2.7.11.1</ecNumber>
    </recommendedName>
</protein>
<dbReference type="GO" id="GO:0004674">
    <property type="term" value="F:protein serine/threonine kinase activity"/>
    <property type="evidence" value="ECO:0007669"/>
    <property type="project" value="UniProtKB-KW"/>
</dbReference>
<dbReference type="GO" id="GO:0051726">
    <property type="term" value="P:regulation of cell cycle"/>
    <property type="evidence" value="ECO:0007669"/>
    <property type="project" value="TreeGrafter"/>
</dbReference>
<organism evidence="9 10">
    <name type="scientific">Saprolegnia parasitica (strain CBS 223.65)</name>
    <dbReference type="NCBI Taxonomy" id="695850"/>
    <lineage>
        <taxon>Eukaryota</taxon>
        <taxon>Sar</taxon>
        <taxon>Stramenopiles</taxon>
        <taxon>Oomycota</taxon>
        <taxon>Saprolegniomycetes</taxon>
        <taxon>Saprolegniales</taxon>
        <taxon>Saprolegniaceae</taxon>
        <taxon>Saprolegnia</taxon>
    </lineage>
</organism>
<name>A0A067C5W2_SAPPC</name>
<dbReference type="EMBL" id="KK583277">
    <property type="protein sequence ID" value="KDO21946.1"/>
    <property type="molecule type" value="Genomic_DNA"/>
</dbReference>
<dbReference type="PANTHER" id="PTHR24054:SF0">
    <property type="entry name" value="CASEIN KINASE II SUBUNIT ALPHA"/>
    <property type="match status" value="1"/>
</dbReference>
<keyword evidence="4" id="KW-0547">Nucleotide-binding</keyword>
<evidence type="ECO:0000256" key="3">
    <source>
        <dbReference type="ARBA" id="ARBA00022679"/>
    </source>
</evidence>
<evidence type="ECO:0000256" key="4">
    <source>
        <dbReference type="ARBA" id="ARBA00022741"/>
    </source>
</evidence>
<dbReference type="GO" id="GO:0005829">
    <property type="term" value="C:cytosol"/>
    <property type="evidence" value="ECO:0007669"/>
    <property type="project" value="TreeGrafter"/>
</dbReference>